<dbReference type="Proteomes" id="UP000186141">
    <property type="component" value="Unassembled WGS sequence"/>
</dbReference>
<dbReference type="InterPro" id="IPR006464">
    <property type="entry name" value="AcTrfase_RimI/Ard1"/>
</dbReference>
<dbReference type="SUPFAM" id="SSF55729">
    <property type="entry name" value="Acyl-CoA N-acyltransferases (Nat)"/>
    <property type="match status" value="1"/>
</dbReference>
<dbReference type="RefSeq" id="WP_076527622.1">
    <property type="nucleotide sequence ID" value="NZ_BMEH01000001.1"/>
</dbReference>
<proteinExistence type="inferred from homology"/>
<evidence type="ECO:0000313" key="8">
    <source>
        <dbReference type="Proteomes" id="UP000186141"/>
    </source>
</evidence>
<dbReference type="CDD" id="cd04301">
    <property type="entry name" value="NAT_SF"/>
    <property type="match status" value="1"/>
</dbReference>
<accession>A0A1N7JVV5</accession>
<dbReference type="Pfam" id="PF00583">
    <property type="entry name" value="Acetyltransf_1"/>
    <property type="match status" value="1"/>
</dbReference>
<evidence type="ECO:0000259" key="6">
    <source>
        <dbReference type="PROSITE" id="PS51186"/>
    </source>
</evidence>
<dbReference type="PANTHER" id="PTHR43420">
    <property type="entry name" value="ACETYLTRANSFERASE"/>
    <property type="match status" value="1"/>
</dbReference>
<keyword evidence="4" id="KW-0012">Acyltransferase</keyword>
<comment type="similarity">
    <text evidence="1 5">Belongs to the acetyltransferase family. RimI subfamily.</text>
</comment>
<keyword evidence="2 5" id="KW-0963">Cytoplasm</keyword>
<dbReference type="GO" id="GO:0008999">
    <property type="term" value="F:protein-N-terminal-alanine acetyltransferase activity"/>
    <property type="evidence" value="ECO:0007669"/>
    <property type="project" value="UniProtKB-EC"/>
</dbReference>
<dbReference type="NCBIfam" id="TIGR01575">
    <property type="entry name" value="rimI"/>
    <property type="match status" value="1"/>
</dbReference>
<keyword evidence="3 7" id="KW-0808">Transferase</keyword>
<dbReference type="PANTHER" id="PTHR43420:SF12">
    <property type="entry name" value="N-ACETYLTRANSFERASE DOMAIN-CONTAINING PROTEIN"/>
    <property type="match status" value="1"/>
</dbReference>
<dbReference type="STRING" id="1086013.SAMN05421774_10182"/>
<comment type="catalytic activity">
    <reaction evidence="5">
        <text>N-terminal L-alanyl-[ribosomal protein bS18] + acetyl-CoA = N-terminal N(alpha)-acetyl-L-alanyl-[ribosomal protein bS18] + CoA + H(+)</text>
        <dbReference type="Rhea" id="RHEA:43756"/>
        <dbReference type="Rhea" id="RHEA-COMP:10676"/>
        <dbReference type="Rhea" id="RHEA-COMP:10677"/>
        <dbReference type="ChEBI" id="CHEBI:15378"/>
        <dbReference type="ChEBI" id="CHEBI:57287"/>
        <dbReference type="ChEBI" id="CHEBI:57288"/>
        <dbReference type="ChEBI" id="CHEBI:64718"/>
        <dbReference type="ChEBI" id="CHEBI:83683"/>
        <dbReference type="EC" id="2.3.1.266"/>
    </reaction>
</comment>
<evidence type="ECO:0000256" key="3">
    <source>
        <dbReference type="ARBA" id="ARBA00022679"/>
    </source>
</evidence>
<evidence type="ECO:0000256" key="1">
    <source>
        <dbReference type="ARBA" id="ARBA00005395"/>
    </source>
</evidence>
<reference evidence="7 8" key="1">
    <citation type="submission" date="2017-01" db="EMBL/GenBank/DDBJ databases">
        <authorList>
            <person name="Mah S.A."/>
            <person name="Swanson W.J."/>
            <person name="Moy G.W."/>
            <person name="Vacquier V.D."/>
        </authorList>
    </citation>
    <scope>NUCLEOTIDE SEQUENCE [LARGE SCALE GENOMIC DNA]</scope>
    <source>
        <strain evidence="7 8">DSM 26375</strain>
    </source>
</reference>
<dbReference type="InterPro" id="IPR016181">
    <property type="entry name" value="Acyl_CoA_acyltransferase"/>
</dbReference>
<evidence type="ECO:0000256" key="2">
    <source>
        <dbReference type="ARBA" id="ARBA00022490"/>
    </source>
</evidence>
<organism evidence="7 8">
    <name type="scientific">Gemmobacter megaterium</name>
    <dbReference type="NCBI Taxonomy" id="1086013"/>
    <lineage>
        <taxon>Bacteria</taxon>
        <taxon>Pseudomonadati</taxon>
        <taxon>Pseudomonadota</taxon>
        <taxon>Alphaproteobacteria</taxon>
        <taxon>Rhodobacterales</taxon>
        <taxon>Paracoccaceae</taxon>
        <taxon>Gemmobacter</taxon>
    </lineage>
</organism>
<dbReference type="AlphaFoldDB" id="A0A1N7JVV5"/>
<gene>
    <name evidence="7" type="ORF">SAMN05421774_10182</name>
</gene>
<dbReference type="GO" id="GO:0005737">
    <property type="term" value="C:cytoplasm"/>
    <property type="evidence" value="ECO:0007669"/>
    <property type="project" value="UniProtKB-SubCell"/>
</dbReference>
<comment type="function">
    <text evidence="5">Acetylates the N-terminal alanine of ribosomal protein bS18.</text>
</comment>
<dbReference type="EMBL" id="FTOT01000001">
    <property type="protein sequence ID" value="SIS53485.1"/>
    <property type="molecule type" value="Genomic_DNA"/>
</dbReference>
<dbReference type="Gene3D" id="3.40.630.30">
    <property type="match status" value="1"/>
</dbReference>
<dbReference type="PROSITE" id="PS51186">
    <property type="entry name" value="GNAT"/>
    <property type="match status" value="1"/>
</dbReference>
<dbReference type="InterPro" id="IPR000182">
    <property type="entry name" value="GNAT_dom"/>
</dbReference>
<protein>
    <recommendedName>
        <fullName evidence="5">[Ribosomal protein bS18]-alanine N-acetyltransferase</fullName>
        <ecNumber evidence="5">2.3.1.266</ecNumber>
    </recommendedName>
</protein>
<sequence length="142" mass="15169">MPDPVRLAEIHAASFTNPRPWSAAEIAGLLDMPGSFLCEADDGFVLGRVVLDEAELLTLAVAPDARRNGVGAALLDAFEARVKASGATCAFLEVAADNAAAIALYTRAGWRPCGRRRNYYRDGTQGPVDAMVMERTFAQPMA</sequence>
<dbReference type="OrthoDB" id="9804026at2"/>
<evidence type="ECO:0000256" key="4">
    <source>
        <dbReference type="ARBA" id="ARBA00023315"/>
    </source>
</evidence>
<dbReference type="EC" id="2.3.1.266" evidence="5"/>
<name>A0A1N7JVV5_9RHOB</name>
<keyword evidence="8" id="KW-1185">Reference proteome</keyword>
<evidence type="ECO:0000256" key="5">
    <source>
        <dbReference type="RuleBase" id="RU363094"/>
    </source>
</evidence>
<comment type="subcellular location">
    <subcellularLocation>
        <location evidence="5">Cytoplasm</location>
    </subcellularLocation>
</comment>
<evidence type="ECO:0000313" key="7">
    <source>
        <dbReference type="EMBL" id="SIS53485.1"/>
    </source>
</evidence>
<dbReference type="InterPro" id="IPR050680">
    <property type="entry name" value="YpeA/RimI_acetyltransf"/>
</dbReference>
<feature type="domain" description="N-acetyltransferase" evidence="6">
    <location>
        <begin position="1"/>
        <end position="138"/>
    </location>
</feature>